<feature type="transmembrane region" description="Helical" evidence="1">
    <location>
        <begin position="12"/>
        <end position="31"/>
    </location>
</feature>
<feature type="transmembrane region" description="Helical" evidence="1">
    <location>
        <begin position="43"/>
        <end position="61"/>
    </location>
</feature>
<sequence length="116" mass="12212">MDNLIPTDMTDAAMWAVIVGFFVPVIVNFIVNAKWSPAVKSAVAFVASAVAGAGTAFFTGAYEGLGVPSTILLTFVVAIAAYSQFWKQVAPTMQRGATAKIERDVNGGLDVRRTGV</sequence>
<name>A0A514DHM3_9CAUD</name>
<feature type="transmembrane region" description="Helical" evidence="1">
    <location>
        <begin position="67"/>
        <end position="85"/>
    </location>
</feature>
<organism evidence="2 3">
    <name type="scientific">Microbacterium phage Margaery</name>
    <dbReference type="NCBI Taxonomy" id="2591217"/>
    <lineage>
        <taxon>Viruses</taxon>
        <taxon>Duplodnaviria</taxon>
        <taxon>Heunggongvirae</taxon>
        <taxon>Uroviricota</taxon>
        <taxon>Caudoviricetes</taxon>
        <taxon>Hodgkinviridae</taxon>
        <taxon>Margaeryvirus</taxon>
        <taxon>Margaeryvirus margaery</taxon>
    </lineage>
</organism>
<keyword evidence="1" id="KW-0812">Transmembrane</keyword>
<dbReference type="RefSeq" id="YP_010751140.1">
    <property type="nucleotide sequence ID" value="NC_073366.1"/>
</dbReference>
<evidence type="ECO:0000313" key="2">
    <source>
        <dbReference type="EMBL" id="QDH93097.1"/>
    </source>
</evidence>
<protein>
    <recommendedName>
        <fullName evidence="4">Holin</fullName>
    </recommendedName>
</protein>
<dbReference type="GeneID" id="80004803"/>
<evidence type="ECO:0008006" key="4">
    <source>
        <dbReference type="Google" id="ProtNLM"/>
    </source>
</evidence>
<reference evidence="2 3" key="1">
    <citation type="submission" date="2019-05" db="EMBL/GenBank/DDBJ databases">
        <authorList>
            <person name="Stoner T.H."/>
            <person name="Aull H.G."/>
            <person name="Divens A.M."/>
            <person name="Zack K."/>
            <person name="Garlena R.A."/>
            <person name="Russell D.A."/>
            <person name="Pope W.H."/>
            <person name="Jacobs-Sera D."/>
            <person name="Hatfull G.F."/>
        </authorList>
    </citation>
    <scope>NUCLEOTIDE SEQUENCE [LARGE SCALE GENOMIC DNA]</scope>
</reference>
<dbReference type="Proteomes" id="UP000315956">
    <property type="component" value="Segment"/>
</dbReference>
<gene>
    <name evidence="2" type="primary">39</name>
    <name evidence="2" type="ORF">PBI_MARGAERY_40</name>
</gene>
<dbReference type="EMBL" id="MK937606">
    <property type="protein sequence ID" value="QDH93097.1"/>
    <property type="molecule type" value="Genomic_DNA"/>
</dbReference>
<keyword evidence="3" id="KW-1185">Reference proteome</keyword>
<dbReference type="KEGG" id="vg:80004803"/>
<evidence type="ECO:0000313" key="3">
    <source>
        <dbReference type="Proteomes" id="UP000315956"/>
    </source>
</evidence>
<keyword evidence="1" id="KW-1133">Transmembrane helix</keyword>
<accession>A0A514DHM3</accession>
<evidence type="ECO:0000256" key="1">
    <source>
        <dbReference type="SAM" id="Phobius"/>
    </source>
</evidence>
<keyword evidence="1" id="KW-0472">Membrane</keyword>
<proteinExistence type="predicted"/>